<comment type="similarity">
    <text evidence="2">Belongs to the glycosyl hydrolase 20 family.</text>
</comment>
<feature type="domain" description="Beta-hexosaminidase bacterial type N-terminal" evidence="8">
    <location>
        <begin position="22"/>
        <end position="139"/>
    </location>
</feature>
<evidence type="ECO:0000259" key="8">
    <source>
        <dbReference type="Pfam" id="PF02838"/>
    </source>
</evidence>
<evidence type="ECO:0000256" key="2">
    <source>
        <dbReference type="ARBA" id="ARBA00006285"/>
    </source>
</evidence>
<accession>A0A1J1E503</accession>
<dbReference type="GO" id="GO:0030203">
    <property type="term" value="P:glycosaminoglycan metabolic process"/>
    <property type="evidence" value="ECO:0007669"/>
    <property type="project" value="TreeGrafter"/>
</dbReference>
<dbReference type="GO" id="GO:0016020">
    <property type="term" value="C:membrane"/>
    <property type="evidence" value="ECO:0007669"/>
    <property type="project" value="TreeGrafter"/>
</dbReference>
<evidence type="ECO:0000256" key="5">
    <source>
        <dbReference type="ARBA" id="ARBA00023295"/>
    </source>
</evidence>
<dbReference type="EC" id="3.2.1.52" evidence="3"/>
<dbReference type="InterPro" id="IPR025705">
    <property type="entry name" value="Beta_hexosaminidase_sua/sub"/>
</dbReference>
<dbReference type="KEGG" id="ise:JBKA6_0377"/>
<gene>
    <name evidence="9" type="ORF">JBKA6_0377</name>
</gene>
<dbReference type="Pfam" id="PF02838">
    <property type="entry name" value="Glyco_hydro_20b"/>
    <property type="match status" value="1"/>
</dbReference>
<dbReference type="Gene3D" id="3.20.20.80">
    <property type="entry name" value="Glycosidases"/>
    <property type="match status" value="1"/>
</dbReference>
<dbReference type="RefSeq" id="WP_172843091.1">
    <property type="nucleotide sequence ID" value="NZ_AP014564.1"/>
</dbReference>
<dbReference type="GO" id="GO:0004563">
    <property type="term" value="F:beta-N-acetylhexosaminidase activity"/>
    <property type="evidence" value="ECO:0007669"/>
    <property type="project" value="UniProtKB-EC"/>
</dbReference>
<feature type="signal peptide" evidence="6">
    <location>
        <begin position="1"/>
        <end position="20"/>
    </location>
</feature>
<protein>
    <recommendedName>
        <fullName evidence="3">beta-N-acetylhexosaminidase</fullName>
        <ecNumber evidence="3">3.2.1.52</ecNumber>
    </recommendedName>
</protein>
<evidence type="ECO:0000256" key="4">
    <source>
        <dbReference type="ARBA" id="ARBA00022801"/>
    </source>
</evidence>
<evidence type="ECO:0000256" key="1">
    <source>
        <dbReference type="ARBA" id="ARBA00001231"/>
    </source>
</evidence>
<evidence type="ECO:0000256" key="3">
    <source>
        <dbReference type="ARBA" id="ARBA00012663"/>
    </source>
</evidence>
<dbReference type="Proteomes" id="UP000243197">
    <property type="component" value="Chromosome"/>
</dbReference>
<keyword evidence="10" id="KW-1185">Reference proteome</keyword>
<feature type="chain" id="PRO_5009618669" description="beta-N-acetylhexosaminidase" evidence="6">
    <location>
        <begin position="21"/>
        <end position="480"/>
    </location>
</feature>
<dbReference type="GO" id="GO:0005975">
    <property type="term" value="P:carbohydrate metabolic process"/>
    <property type="evidence" value="ECO:0007669"/>
    <property type="project" value="InterPro"/>
</dbReference>
<feature type="domain" description="Glycoside hydrolase family 20 catalytic" evidence="7">
    <location>
        <begin position="143"/>
        <end position="396"/>
    </location>
</feature>
<dbReference type="PANTHER" id="PTHR22600:SF57">
    <property type="entry name" value="BETA-N-ACETYLHEXOSAMINIDASE"/>
    <property type="match status" value="1"/>
</dbReference>
<dbReference type="AlphaFoldDB" id="A0A1J1E503"/>
<dbReference type="Gene3D" id="3.30.379.10">
    <property type="entry name" value="Chitobiase/beta-hexosaminidase domain 2-like"/>
    <property type="match status" value="1"/>
</dbReference>
<dbReference type="InterPro" id="IPR017853">
    <property type="entry name" value="GH"/>
</dbReference>
<keyword evidence="4" id="KW-0378">Hydrolase</keyword>
<evidence type="ECO:0000313" key="9">
    <source>
        <dbReference type="EMBL" id="BAV94390.1"/>
    </source>
</evidence>
<keyword evidence="5" id="KW-0326">Glycosidase</keyword>
<dbReference type="SUPFAM" id="SSF55545">
    <property type="entry name" value="beta-N-acetylhexosaminidase-like domain"/>
    <property type="match status" value="1"/>
</dbReference>
<dbReference type="InterPro" id="IPR015883">
    <property type="entry name" value="Glyco_hydro_20_cat"/>
</dbReference>
<dbReference type="Pfam" id="PF00728">
    <property type="entry name" value="Glyco_hydro_20"/>
    <property type="match status" value="1"/>
</dbReference>
<comment type="catalytic activity">
    <reaction evidence="1">
        <text>Hydrolysis of terminal non-reducing N-acetyl-D-hexosamine residues in N-acetyl-beta-D-hexosaminides.</text>
        <dbReference type="EC" id="3.2.1.52"/>
    </reaction>
</comment>
<dbReference type="EMBL" id="AP014564">
    <property type="protein sequence ID" value="BAV94390.1"/>
    <property type="molecule type" value="Genomic_DNA"/>
</dbReference>
<keyword evidence="6" id="KW-0732">Signal</keyword>
<evidence type="ECO:0000256" key="6">
    <source>
        <dbReference type="SAM" id="SignalP"/>
    </source>
</evidence>
<dbReference type="InterPro" id="IPR015882">
    <property type="entry name" value="HEX_bac_N"/>
</dbReference>
<evidence type="ECO:0000259" key="7">
    <source>
        <dbReference type="Pfam" id="PF00728"/>
    </source>
</evidence>
<organism evidence="9 10">
    <name type="scientific">Ichthyobacterium seriolicida</name>
    <dbReference type="NCBI Taxonomy" id="242600"/>
    <lineage>
        <taxon>Bacteria</taxon>
        <taxon>Pseudomonadati</taxon>
        <taxon>Bacteroidota</taxon>
        <taxon>Flavobacteriia</taxon>
        <taxon>Flavobacteriales</taxon>
        <taxon>Ichthyobacteriaceae</taxon>
        <taxon>Ichthyobacterium</taxon>
    </lineage>
</organism>
<sequence length="480" mass="55855">MKRISFSLLLCLIISPLVKAQGIVPNPVKIQSKGDRFVFSSINIHVGNFNSRNGDILVDALVRRGLKARVIADKKSANVLLLIDENIDSLKHEGYVLDISKHRVTIKASNTKGILYGMNSFLQLLDNKDVPIPCVYIEDEPRFKWRAFMIENNFRFRELSQIRNILDKMSLYKMNVFYWDITTFDGLGIELQKYSSLRKKNTTKFYSHRDIKEILEYAEVLGITIIPVIDIYRIIFEVNQHDLLKDRDKNISNAIKSCFSSIIKENKLCDFVEEIFIETIKLFPSPVVHITNNKIDYSVYEKYKSIDSLVYQDNKKKQYSLVDVNLINKVSKLIEKHDRRMSINSSIFKNYDENNNVDIILDSIKNLSGNIVVHLSKEHINFLTDFLSKGCDVILDNEYSNLDYTFLSLNHIYNSDLSLGDNRLKKILGLSLHFLEDQNEIKRDFKGDILTFLGLYSELNWTYKHRKNYNTFVKRLGVRG</sequence>
<dbReference type="InterPro" id="IPR029018">
    <property type="entry name" value="Hex-like_dom2"/>
</dbReference>
<dbReference type="PRINTS" id="PR00738">
    <property type="entry name" value="GLHYDRLASE20"/>
</dbReference>
<dbReference type="PANTHER" id="PTHR22600">
    <property type="entry name" value="BETA-HEXOSAMINIDASE"/>
    <property type="match status" value="1"/>
</dbReference>
<reference evidence="9 10" key="1">
    <citation type="submission" date="2014-03" db="EMBL/GenBank/DDBJ databases">
        <title>complete genome sequence of Flavobacteriaceae bacterium JBKA-6.</title>
        <authorList>
            <person name="Takano T."/>
            <person name="Nakamura Y."/>
            <person name="Takuma S."/>
            <person name="Yasuike M."/>
            <person name="Matsuyama T."/>
            <person name="Sakai T."/>
            <person name="Fujiwara A."/>
            <person name="Kimoto K."/>
            <person name="Fukuda Y."/>
            <person name="Kondo H."/>
            <person name="Hirono I."/>
            <person name="Nakayasu C."/>
        </authorList>
    </citation>
    <scope>NUCLEOTIDE SEQUENCE [LARGE SCALE GENOMIC DNA]</scope>
    <source>
        <strain evidence="9 10">JBKA-6</strain>
    </source>
</reference>
<name>A0A1J1E503_9FLAO</name>
<proteinExistence type="inferred from homology"/>
<evidence type="ECO:0000313" key="10">
    <source>
        <dbReference type="Proteomes" id="UP000243197"/>
    </source>
</evidence>
<dbReference type="SUPFAM" id="SSF51445">
    <property type="entry name" value="(Trans)glycosidases"/>
    <property type="match status" value="1"/>
</dbReference>